<proteinExistence type="predicted"/>
<comment type="caution">
    <text evidence="1">The sequence shown here is derived from an EMBL/GenBank/DDBJ whole genome shotgun (WGS) entry which is preliminary data.</text>
</comment>
<protein>
    <submittedName>
        <fullName evidence="1">Uncharacterized protein</fullName>
    </submittedName>
</protein>
<dbReference type="EMBL" id="JARBHB010000001">
    <property type="protein sequence ID" value="KAJ8894950.1"/>
    <property type="molecule type" value="Genomic_DNA"/>
</dbReference>
<dbReference type="SUPFAM" id="SSF56672">
    <property type="entry name" value="DNA/RNA polymerases"/>
    <property type="match status" value="1"/>
</dbReference>
<organism evidence="1 2">
    <name type="scientific">Dryococelus australis</name>
    <dbReference type="NCBI Taxonomy" id="614101"/>
    <lineage>
        <taxon>Eukaryota</taxon>
        <taxon>Metazoa</taxon>
        <taxon>Ecdysozoa</taxon>
        <taxon>Arthropoda</taxon>
        <taxon>Hexapoda</taxon>
        <taxon>Insecta</taxon>
        <taxon>Pterygota</taxon>
        <taxon>Neoptera</taxon>
        <taxon>Polyneoptera</taxon>
        <taxon>Phasmatodea</taxon>
        <taxon>Verophasmatodea</taxon>
        <taxon>Anareolatae</taxon>
        <taxon>Phasmatidae</taxon>
        <taxon>Eurycanthinae</taxon>
        <taxon>Dryococelus</taxon>
    </lineage>
</organism>
<accession>A0ABQ9IE53</accession>
<dbReference type="Proteomes" id="UP001159363">
    <property type="component" value="Chromosome 1"/>
</dbReference>
<keyword evidence="2" id="KW-1185">Reference proteome</keyword>
<evidence type="ECO:0000313" key="2">
    <source>
        <dbReference type="Proteomes" id="UP001159363"/>
    </source>
</evidence>
<sequence length="221" mass="24993">MMVRVLDGLVGECALAFLDDVIVCYNSWTGSSRLLKLCFLGPDRPYAPTTHCLCVRPHWDHTTTPSLDSTTWNDRPAVLQYWLACLFAGVPPPSLSGDTSHNIRPDEDDNLTPAIIHIVQYGCECLAINGLSCANHKCHIGKTSIQFLGNIVDEDGIWPMPEQLYLIESYPAPTTQKQVRIFFNDGVRHILYFGSAKFSFVERWYIIDERECTVVKRSLKK</sequence>
<name>A0ABQ9IE53_9NEOP</name>
<evidence type="ECO:0000313" key="1">
    <source>
        <dbReference type="EMBL" id="KAJ8894950.1"/>
    </source>
</evidence>
<reference evidence="1 2" key="1">
    <citation type="submission" date="2023-02" db="EMBL/GenBank/DDBJ databases">
        <title>LHISI_Scaffold_Assembly.</title>
        <authorList>
            <person name="Stuart O.P."/>
            <person name="Cleave R."/>
            <person name="Magrath M.J.L."/>
            <person name="Mikheyev A.S."/>
        </authorList>
    </citation>
    <scope>NUCLEOTIDE SEQUENCE [LARGE SCALE GENOMIC DNA]</scope>
    <source>
        <strain evidence="1">Daus_M_001</strain>
        <tissue evidence="1">Leg muscle</tissue>
    </source>
</reference>
<dbReference type="InterPro" id="IPR043502">
    <property type="entry name" value="DNA/RNA_pol_sf"/>
</dbReference>
<gene>
    <name evidence="1" type="ORF">PR048_000257</name>
</gene>